<dbReference type="OrthoDB" id="3268674at2759"/>
<feature type="non-terminal residue" evidence="5">
    <location>
        <position position="141"/>
    </location>
</feature>
<dbReference type="AlphaFoldDB" id="A0A8E2DDL5"/>
<dbReference type="SMART" id="SM00320">
    <property type="entry name" value="WD40"/>
    <property type="match status" value="1"/>
</dbReference>
<sequence length="141" mass="15910">MREKLLYWFEALSVLGTLNTAALALACLHRRLLPDVSKKVSLCQIVEYIDTILSMLIAPHIYLSALAFLPKMSTVANMYRREFGNTIRVSYGELTDWPAEQLVIRGHEDAVLSIAFSPDGQHIVSGSRNKTIWMWDAQTGQ</sequence>
<keyword evidence="4" id="KW-1133">Transmembrane helix</keyword>
<evidence type="ECO:0000256" key="2">
    <source>
        <dbReference type="ARBA" id="ARBA00022737"/>
    </source>
</evidence>
<dbReference type="InterPro" id="IPR015943">
    <property type="entry name" value="WD40/YVTN_repeat-like_dom_sf"/>
</dbReference>
<keyword evidence="6" id="KW-1185">Reference proteome</keyword>
<dbReference type="PROSITE" id="PS50082">
    <property type="entry name" value="WD_REPEATS_2"/>
    <property type="match status" value="1"/>
</dbReference>
<reference evidence="5 6" key="1">
    <citation type="submission" date="2016-07" db="EMBL/GenBank/DDBJ databases">
        <title>Draft genome of the white-rot fungus Obba rivulosa 3A-2.</title>
        <authorList>
            <consortium name="DOE Joint Genome Institute"/>
            <person name="Miettinen O."/>
            <person name="Riley R."/>
            <person name="Acob R."/>
            <person name="Barry K."/>
            <person name="Cullen D."/>
            <person name="De Vries R."/>
            <person name="Hainaut M."/>
            <person name="Hatakka A."/>
            <person name="Henrissat B."/>
            <person name="Hilden K."/>
            <person name="Kuo R."/>
            <person name="Labutti K."/>
            <person name="Lipzen A."/>
            <person name="Makela M.R."/>
            <person name="Sandor L."/>
            <person name="Spatafora J.W."/>
            <person name="Grigoriev I.V."/>
            <person name="Hibbett D.S."/>
        </authorList>
    </citation>
    <scope>NUCLEOTIDE SEQUENCE [LARGE SCALE GENOMIC DNA]</scope>
    <source>
        <strain evidence="5 6">3A-2</strain>
    </source>
</reference>
<evidence type="ECO:0008006" key="7">
    <source>
        <dbReference type="Google" id="ProtNLM"/>
    </source>
</evidence>
<feature type="transmembrane region" description="Helical" evidence="4">
    <location>
        <begin position="6"/>
        <end position="28"/>
    </location>
</feature>
<dbReference type="Gene3D" id="2.130.10.10">
    <property type="entry name" value="YVTN repeat-like/Quinoprotein amine dehydrogenase"/>
    <property type="match status" value="1"/>
</dbReference>
<evidence type="ECO:0000256" key="1">
    <source>
        <dbReference type="ARBA" id="ARBA00022574"/>
    </source>
</evidence>
<protein>
    <recommendedName>
        <fullName evidence="7">WD40 repeat-like protein</fullName>
    </recommendedName>
</protein>
<name>A0A8E2DDL5_9APHY</name>
<evidence type="ECO:0000313" key="5">
    <source>
        <dbReference type="EMBL" id="OCH83860.1"/>
    </source>
</evidence>
<dbReference type="InterPro" id="IPR001680">
    <property type="entry name" value="WD40_rpt"/>
</dbReference>
<dbReference type="PROSITE" id="PS00678">
    <property type="entry name" value="WD_REPEATS_1"/>
    <property type="match status" value="1"/>
</dbReference>
<dbReference type="Proteomes" id="UP000250043">
    <property type="component" value="Unassembled WGS sequence"/>
</dbReference>
<keyword evidence="2" id="KW-0677">Repeat</keyword>
<organism evidence="5 6">
    <name type="scientific">Obba rivulosa</name>
    <dbReference type="NCBI Taxonomy" id="1052685"/>
    <lineage>
        <taxon>Eukaryota</taxon>
        <taxon>Fungi</taxon>
        <taxon>Dikarya</taxon>
        <taxon>Basidiomycota</taxon>
        <taxon>Agaricomycotina</taxon>
        <taxon>Agaricomycetes</taxon>
        <taxon>Polyporales</taxon>
        <taxon>Gelatoporiaceae</taxon>
        <taxon>Obba</taxon>
    </lineage>
</organism>
<dbReference type="Pfam" id="PF00400">
    <property type="entry name" value="WD40"/>
    <property type="match status" value="1"/>
</dbReference>
<dbReference type="SUPFAM" id="SSF50978">
    <property type="entry name" value="WD40 repeat-like"/>
    <property type="match status" value="1"/>
</dbReference>
<dbReference type="PROSITE" id="PS51257">
    <property type="entry name" value="PROKAR_LIPOPROTEIN"/>
    <property type="match status" value="1"/>
</dbReference>
<dbReference type="EMBL" id="KV722788">
    <property type="protein sequence ID" value="OCH83860.1"/>
    <property type="molecule type" value="Genomic_DNA"/>
</dbReference>
<evidence type="ECO:0000313" key="6">
    <source>
        <dbReference type="Proteomes" id="UP000250043"/>
    </source>
</evidence>
<keyword evidence="4" id="KW-0812">Transmembrane</keyword>
<evidence type="ECO:0000256" key="3">
    <source>
        <dbReference type="PROSITE-ProRule" id="PRU00221"/>
    </source>
</evidence>
<feature type="transmembrane region" description="Helical" evidence="4">
    <location>
        <begin position="48"/>
        <end position="69"/>
    </location>
</feature>
<dbReference type="PROSITE" id="PS50294">
    <property type="entry name" value="WD_REPEATS_REGION"/>
    <property type="match status" value="1"/>
</dbReference>
<dbReference type="InterPro" id="IPR019775">
    <property type="entry name" value="WD40_repeat_CS"/>
</dbReference>
<proteinExistence type="predicted"/>
<accession>A0A8E2DDL5</accession>
<evidence type="ECO:0000256" key="4">
    <source>
        <dbReference type="SAM" id="Phobius"/>
    </source>
</evidence>
<keyword evidence="1 3" id="KW-0853">WD repeat</keyword>
<gene>
    <name evidence="5" type="ORF">OBBRIDRAFT_869895</name>
</gene>
<dbReference type="InterPro" id="IPR036322">
    <property type="entry name" value="WD40_repeat_dom_sf"/>
</dbReference>
<feature type="repeat" description="WD" evidence="3">
    <location>
        <begin position="104"/>
        <end position="141"/>
    </location>
</feature>
<keyword evidence="4" id="KW-0472">Membrane</keyword>